<dbReference type="EMBL" id="JAABLP010000005">
    <property type="protein sequence ID" value="NBN65476.1"/>
    <property type="molecule type" value="Genomic_DNA"/>
</dbReference>
<evidence type="ECO:0000259" key="3">
    <source>
        <dbReference type="Pfam" id="PF00501"/>
    </source>
</evidence>
<protein>
    <submittedName>
        <fullName evidence="5">AMP-binding protein</fullName>
    </submittedName>
</protein>
<dbReference type="Proteomes" id="UP000541347">
    <property type="component" value="Unassembled WGS sequence"/>
</dbReference>
<dbReference type="PANTHER" id="PTHR43201:SF5">
    <property type="entry name" value="MEDIUM-CHAIN ACYL-COA LIGASE ACSF2, MITOCHONDRIAL"/>
    <property type="match status" value="1"/>
</dbReference>
<dbReference type="InterPro" id="IPR042099">
    <property type="entry name" value="ANL_N_sf"/>
</dbReference>
<dbReference type="InterPro" id="IPR045851">
    <property type="entry name" value="AMP-bd_C_sf"/>
</dbReference>
<organism evidence="5 6">
    <name type="scientific">Pannonibacter tanglangensis</name>
    <dbReference type="NCBI Taxonomy" id="2750084"/>
    <lineage>
        <taxon>Bacteria</taxon>
        <taxon>Pseudomonadati</taxon>
        <taxon>Pseudomonadota</taxon>
        <taxon>Alphaproteobacteria</taxon>
        <taxon>Hyphomicrobiales</taxon>
        <taxon>Stappiaceae</taxon>
        <taxon>Pannonibacter</taxon>
    </lineage>
</organism>
<dbReference type="Gene3D" id="3.30.300.30">
    <property type="match status" value="1"/>
</dbReference>
<keyword evidence="6" id="KW-1185">Reference proteome</keyword>
<dbReference type="Pfam" id="PF00501">
    <property type="entry name" value="AMP-binding"/>
    <property type="match status" value="1"/>
</dbReference>
<evidence type="ECO:0000259" key="4">
    <source>
        <dbReference type="Pfam" id="PF13193"/>
    </source>
</evidence>
<gene>
    <name evidence="5" type="ORF">GWI71_17420</name>
</gene>
<evidence type="ECO:0000256" key="2">
    <source>
        <dbReference type="ARBA" id="ARBA00022598"/>
    </source>
</evidence>
<feature type="domain" description="AMP-binding enzyme C-terminal" evidence="4">
    <location>
        <begin position="428"/>
        <end position="513"/>
    </location>
</feature>
<proteinExistence type="inferred from homology"/>
<dbReference type="InterPro" id="IPR000873">
    <property type="entry name" value="AMP-dep_synth/lig_dom"/>
</dbReference>
<accession>A0ABW9ZMH4</accession>
<dbReference type="InterPro" id="IPR025110">
    <property type="entry name" value="AMP-bd_C"/>
</dbReference>
<name>A0ABW9ZMH4_9HYPH</name>
<dbReference type="PANTHER" id="PTHR43201">
    <property type="entry name" value="ACYL-COA SYNTHETASE"/>
    <property type="match status" value="1"/>
</dbReference>
<evidence type="ECO:0000313" key="6">
    <source>
        <dbReference type="Proteomes" id="UP000541347"/>
    </source>
</evidence>
<evidence type="ECO:0000256" key="1">
    <source>
        <dbReference type="ARBA" id="ARBA00006432"/>
    </source>
</evidence>
<sequence>MSTVGAALASHAAARPDAPAVFCGSRSLTWSELVSRIEARAGHLARALSVSGAFDRAAVMAEPDDGEGGMLRAQPRVALDLPDPLELLLSFFAVARVGAVALVLDPGWPQHRKAAILAATDPALVWTPADLADPDSADGSGDVACLPPVPLVVPAPLPAPLPAPVPAPRPEQLFYAGFTSGSTGVPKGYARTHRSWTESFRLSRAAFAIGPQDHVLVPGGLSHSLHLYGAVEALEAGASVTLAQGLSPGRLARLLAEAAVTVLYGTPTQLVLLTRDSLRLGVQAPALRLALVSGATWGEGEKAALRLAFPGLRLAEFYGASEMSFITLNADPDPAPAGSVGRAFPGVEIEIRDAAGRRLAAGETGTIHVRSPLLFAGYICGGGEEVRRNAGFLTVGDRGHLDAAGNLFLAGREQRMFVSAGLNLFPEEAEALLRALPEIALAAVFGAPDRLRGRVPVAALLPAAGLAPAADRDAQHALLRRRCLGVLMPSLGRARCPRRFHLFDAFPLTPGGKIDLPALERHVLEREAERAGKRLSPEDLP</sequence>
<evidence type="ECO:0000313" key="5">
    <source>
        <dbReference type="EMBL" id="NBN65476.1"/>
    </source>
</evidence>
<comment type="caution">
    <text evidence="5">The sequence shown here is derived from an EMBL/GenBank/DDBJ whole genome shotgun (WGS) entry which is preliminary data.</text>
</comment>
<dbReference type="Gene3D" id="3.40.50.12780">
    <property type="entry name" value="N-terminal domain of ligase-like"/>
    <property type="match status" value="1"/>
</dbReference>
<dbReference type="SUPFAM" id="SSF56801">
    <property type="entry name" value="Acetyl-CoA synthetase-like"/>
    <property type="match status" value="1"/>
</dbReference>
<feature type="domain" description="AMP-dependent synthetase/ligase" evidence="3">
    <location>
        <begin position="72"/>
        <end position="378"/>
    </location>
</feature>
<comment type="similarity">
    <text evidence="1">Belongs to the ATP-dependent AMP-binding enzyme family.</text>
</comment>
<dbReference type="RefSeq" id="WP_161677485.1">
    <property type="nucleotide sequence ID" value="NZ_JAABLP010000005.1"/>
</dbReference>
<reference evidence="5 6" key="1">
    <citation type="submission" date="2020-01" db="EMBL/GenBank/DDBJ databases">
        <authorList>
            <person name="Peng S.Y."/>
            <person name="Li J."/>
            <person name="Wang M."/>
            <person name="Wang L."/>
            <person name="Wang C.Q."/>
            <person name="Wang J.R."/>
        </authorList>
    </citation>
    <scope>NUCLEOTIDE SEQUENCE [LARGE SCALE GENOMIC DNA]</scope>
    <source>
        <strain evidence="5 6">XCT-34</strain>
    </source>
</reference>
<keyword evidence="2" id="KW-0436">Ligase</keyword>
<dbReference type="Pfam" id="PF13193">
    <property type="entry name" value="AMP-binding_C"/>
    <property type="match status" value="1"/>
</dbReference>